<name>A0A174UAK2_9FIRM</name>
<evidence type="ECO:0000313" key="6">
    <source>
        <dbReference type="EMBL" id="MUB63429.1"/>
    </source>
</evidence>
<keyword evidence="1" id="KW-0805">Transcription regulation</keyword>
<dbReference type="Proteomes" id="UP000434223">
    <property type="component" value="Unassembled WGS sequence"/>
</dbReference>
<dbReference type="OrthoDB" id="1858911at2"/>
<dbReference type="GeneID" id="93148303"/>
<gene>
    <name evidence="5" type="ORF">CE91St55_68340</name>
    <name evidence="6" type="ORF">GNE07_10180</name>
</gene>
<evidence type="ECO:0000256" key="3">
    <source>
        <dbReference type="ARBA" id="ARBA00023163"/>
    </source>
</evidence>
<evidence type="ECO:0000313" key="5">
    <source>
        <dbReference type="EMBL" id="GKH04853.1"/>
    </source>
</evidence>
<dbReference type="InterPro" id="IPR000835">
    <property type="entry name" value="HTH_MarR-typ"/>
</dbReference>
<dbReference type="RefSeq" id="WP_022032949.1">
    <property type="nucleotide sequence ID" value="NZ_BQNJ01000004.1"/>
</dbReference>
<evidence type="ECO:0000256" key="2">
    <source>
        <dbReference type="ARBA" id="ARBA00023125"/>
    </source>
</evidence>
<keyword evidence="3" id="KW-0804">Transcription</keyword>
<keyword evidence="2" id="KW-0238">DNA-binding</keyword>
<comment type="caution">
    <text evidence="6">The sequence shown here is derived from an EMBL/GenBank/DDBJ whole genome shotgun (WGS) entry which is preliminary data.</text>
</comment>
<evidence type="ECO:0000256" key="1">
    <source>
        <dbReference type="ARBA" id="ARBA00023015"/>
    </source>
</evidence>
<dbReference type="SUPFAM" id="SSF46785">
    <property type="entry name" value="Winged helix' DNA-binding domain"/>
    <property type="match status" value="1"/>
</dbReference>
<reference evidence="6 7" key="1">
    <citation type="submission" date="2019-09" db="EMBL/GenBank/DDBJ databases">
        <title>Draft genome sequencing of Hungatella hathewayi 123Y-2.</title>
        <authorList>
            <person name="Lv Q."/>
            <person name="Li S."/>
        </authorList>
    </citation>
    <scope>NUCLEOTIDE SEQUENCE [LARGE SCALE GENOMIC DNA]</scope>
    <source>
        <strain evidence="6 7">123Y-2</strain>
    </source>
</reference>
<accession>A0A174UAK2</accession>
<proteinExistence type="predicted"/>
<dbReference type="SMART" id="SM00347">
    <property type="entry name" value="HTH_MARR"/>
    <property type="match status" value="1"/>
</dbReference>
<dbReference type="AlphaFoldDB" id="A0A174UAK2"/>
<reference evidence="5" key="2">
    <citation type="submission" date="2022-01" db="EMBL/GenBank/DDBJ databases">
        <title>Novel bile acid biosynthetic pathways are enriched in the microbiome of centenarians.</title>
        <authorList>
            <person name="Sato Y."/>
            <person name="Atarashi K."/>
            <person name="Plichta R.D."/>
            <person name="Arai Y."/>
            <person name="Sasajima S."/>
            <person name="Kearney M.S."/>
            <person name="Suda W."/>
            <person name="Takeshita K."/>
            <person name="Sasaki T."/>
            <person name="Okamoto S."/>
            <person name="Skelly N.A."/>
            <person name="Okamura Y."/>
            <person name="Vlamakis H."/>
            <person name="Li Y."/>
            <person name="Tanoue T."/>
            <person name="Takei H."/>
            <person name="Nittono H."/>
            <person name="Narushima S."/>
            <person name="Irie J."/>
            <person name="Itoh H."/>
            <person name="Moriya K."/>
            <person name="Sugiura Y."/>
            <person name="Suematsu M."/>
            <person name="Moritoki N."/>
            <person name="Shibata S."/>
            <person name="Littman R.D."/>
            <person name="Fischbach A.M."/>
            <person name="Uwamino Y."/>
            <person name="Inoue T."/>
            <person name="Honda A."/>
            <person name="Hattori M."/>
            <person name="Murai T."/>
            <person name="Xavier J.R."/>
            <person name="Hirose N."/>
            <person name="Honda K."/>
        </authorList>
    </citation>
    <scope>NUCLEOTIDE SEQUENCE</scope>
    <source>
        <strain evidence="5">CE91-St55</strain>
    </source>
</reference>
<dbReference type="EMBL" id="BQNJ01000004">
    <property type="protein sequence ID" value="GKH04853.1"/>
    <property type="molecule type" value="Genomic_DNA"/>
</dbReference>
<dbReference type="GO" id="GO:0003677">
    <property type="term" value="F:DNA binding"/>
    <property type="evidence" value="ECO:0007669"/>
    <property type="project" value="UniProtKB-KW"/>
</dbReference>
<dbReference type="GO" id="GO:0003700">
    <property type="term" value="F:DNA-binding transcription factor activity"/>
    <property type="evidence" value="ECO:0007669"/>
    <property type="project" value="InterPro"/>
</dbReference>
<dbReference type="EMBL" id="WNME01000005">
    <property type="protein sequence ID" value="MUB63429.1"/>
    <property type="molecule type" value="Genomic_DNA"/>
</dbReference>
<dbReference type="PRINTS" id="PR00598">
    <property type="entry name" value="HTHMARR"/>
</dbReference>
<dbReference type="Gene3D" id="1.10.10.10">
    <property type="entry name" value="Winged helix-like DNA-binding domain superfamily/Winged helix DNA-binding domain"/>
    <property type="match status" value="1"/>
</dbReference>
<dbReference type="PANTHER" id="PTHR42756:SF1">
    <property type="entry name" value="TRANSCRIPTIONAL REPRESSOR OF EMRAB OPERON"/>
    <property type="match status" value="1"/>
</dbReference>
<dbReference type="PANTHER" id="PTHR42756">
    <property type="entry name" value="TRANSCRIPTIONAL REGULATOR, MARR"/>
    <property type="match status" value="1"/>
</dbReference>
<evidence type="ECO:0000313" key="7">
    <source>
        <dbReference type="Proteomes" id="UP000434223"/>
    </source>
</evidence>
<dbReference type="Pfam" id="PF01047">
    <property type="entry name" value="MarR"/>
    <property type="match status" value="1"/>
</dbReference>
<evidence type="ECO:0000259" key="4">
    <source>
        <dbReference type="PROSITE" id="PS50995"/>
    </source>
</evidence>
<dbReference type="InterPro" id="IPR036388">
    <property type="entry name" value="WH-like_DNA-bd_sf"/>
</dbReference>
<feature type="domain" description="HTH marR-type" evidence="4">
    <location>
        <begin position="4"/>
        <end position="136"/>
    </location>
</feature>
<dbReference type="PROSITE" id="PS50995">
    <property type="entry name" value="HTH_MARR_2"/>
    <property type="match status" value="1"/>
</dbReference>
<organism evidence="6 7">
    <name type="scientific">Hungatella hathewayi</name>
    <dbReference type="NCBI Taxonomy" id="154046"/>
    <lineage>
        <taxon>Bacteria</taxon>
        <taxon>Bacillati</taxon>
        <taxon>Bacillota</taxon>
        <taxon>Clostridia</taxon>
        <taxon>Lachnospirales</taxon>
        <taxon>Lachnospiraceae</taxon>
        <taxon>Hungatella</taxon>
    </lineage>
</organism>
<dbReference type="Proteomes" id="UP001055091">
    <property type="component" value="Unassembled WGS sequence"/>
</dbReference>
<sequence>MDRKQEVRDLMFRTEMARKRRIHPVWTDMGLIAGQPRVLSQLFIKDHITQKELAEACCIEPATLSRALDRLEAMGYIIRNDNPQCRRSFLISLTEEGKKMAVKVKDTFEGLEEEMMDGFSDEEMDTVISLVSRIYENLRKADGKDPAGDQE</sequence>
<dbReference type="InterPro" id="IPR036390">
    <property type="entry name" value="WH_DNA-bd_sf"/>
</dbReference>
<protein>
    <submittedName>
        <fullName evidence="6">MarR family transcriptional regulator</fullName>
    </submittedName>
</protein>